<evidence type="ECO:0000313" key="1">
    <source>
        <dbReference type="RefSeq" id="XP_059603185.1"/>
    </source>
</evidence>
<dbReference type="RefSeq" id="XP_059603185.1">
    <property type="nucleotide sequence ID" value="XM_059748774.1"/>
</dbReference>
<reference evidence="1" key="1">
    <citation type="submission" date="2025-02" db="EMBL/GenBank/DDBJ databases">
        <authorList>
            <consortium name="NCBI Genome Project"/>
        </authorList>
    </citation>
    <scope>NUCLEOTIDE SEQUENCE</scope>
</reference>
<name>A0AAJ8E0S6_ASPNG</name>
<dbReference type="KEGG" id="ang:An01g06490"/>
<protein>
    <submittedName>
        <fullName evidence="1">Uncharacterized protein</fullName>
    </submittedName>
</protein>
<gene>
    <name evidence="1" type="ORF">An01g06490</name>
</gene>
<dbReference type="AlphaFoldDB" id="A0AAJ8E0S6"/>
<sequence length="218" mass="22992">MAVPGQSSICAKDDKRSRIQVPSVVISPNMRILTADVLGAARFPHLHLTAMIILLASTEYCSAGRSMEQPPQERASQNPQRQAIARSAFHRVPEHELGGNGGKALGGERPCSSSIILRPSLGTDNTTPWLIAEGVALHCYLSVTLLPPSTPVPPPPSELMPSLQSHYNWSCTISSHTSAAAALSLVPLLLSYVMSTAAIGLVKISQALSALASVTALV</sequence>
<reference evidence="1" key="2">
    <citation type="submission" date="2025-08" db="UniProtKB">
        <authorList>
            <consortium name="RefSeq"/>
        </authorList>
    </citation>
    <scope>IDENTIFICATION</scope>
</reference>
<organism evidence="1">
    <name type="scientific">Aspergillus niger</name>
    <dbReference type="NCBI Taxonomy" id="5061"/>
    <lineage>
        <taxon>Eukaryota</taxon>
        <taxon>Fungi</taxon>
        <taxon>Dikarya</taxon>
        <taxon>Ascomycota</taxon>
        <taxon>Pezizomycotina</taxon>
        <taxon>Eurotiomycetes</taxon>
        <taxon>Eurotiomycetidae</taxon>
        <taxon>Eurotiales</taxon>
        <taxon>Aspergillaceae</taxon>
        <taxon>Aspergillus</taxon>
        <taxon>Aspergillus subgen. Circumdati</taxon>
    </lineage>
</organism>
<accession>A0AAJ8E0S6</accession>
<proteinExistence type="predicted"/>
<dbReference type="VEuPathDB" id="FungiDB:An01g06490"/>
<dbReference type="GeneID" id="84589979"/>